<protein>
    <recommendedName>
        <fullName evidence="3">beta-N-acetylhexosaminidase</fullName>
        <ecNumber evidence="3">3.2.1.52</ecNumber>
    </recommendedName>
</protein>
<evidence type="ECO:0000259" key="7">
    <source>
        <dbReference type="Pfam" id="PF00933"/>
    </source>
</evidence>
<dbReference type="GO" id="GO:0005975">
    <property type="term" value="P:carbohydrate metabolic process"/>
    <property type="evidence" value="ECO:0007669"/>
    <property type="project" value="InterPro"/>
</dbReference>
<evidence type="ECO:0000259" key="6">
    <source>
        <dbReference type="Pfam" id="PF00144"/>
    </source>
</evidence>
<dbReference type="InterPro" id="IPR001764">
    <property type="entry name" value="Glyco_hydro_3_N"/>
</dbReference>
<feature type="domain" description="Glycoside hydrolase family 3 N-terminal" evidence="7">
    <location>
        <begin position="8"/>
        <end position="321"/>
    </location>
</feature>
<evidence type="ECO:0000256" key="2">
    <source>
        <dbReference type="ARBA" id="ARBA00005336"/>
    </source>
</evidence>
<dbReference type="InterPro" id="IPR012338">
    <property type="entry name" value="Beta-lactam/transpept-like"/>
</dbReference>
<evidence type="ECO:0000313" key="8">
    <source>
        <dbReference type="EMBL" id="MBT1696426.1"/>
    </source>
</evidence>
<dbReference type="Pfam" id="PF00933">
    <property type="entry name" value="Glyco_hydro_3"/>
    <property type="match status" value="1"/>
</dbReference>
<dbReference type="Pfam" id="PF00144">
    <property type="entry name" value="Beta-lactamase"/>
    <property type="match status" value="1"/>
</dbReference>
<dbReference type="PANTHER" id="PTHR30480">
    <property type="entry name" value="BETA-HEXOSAMINIDASE-RELATED"/>
    <property type="match status" value="1"/>
</dbReference>
<sequence length="943" mass="105673">MMKTLTPDERIAQLMVAAAYSNRGPEHQQEMLKLIQEHKVGGLIFFQGGPGREASLTNEYQAASKVPLIIAMDAEWGLGMRLDSTISYPYQMTLGAIQDNNLLYEMGTEVARQARRAGIHVNFAPVVDVNNNPNNPVINYRSFGENKKNVAQKGIAYMKGMQDHGVLTTAKHFPGHGDTGTDSHYALPQISHPRERLDTLELYPFRELINAGIGGIMVAHLNIPALDTSRVPSTLSKNIITSLLKKELKFEGLTVTDAMNMKGVTAGNEPGVVDRNALVAGNDVLEFTENIPLAIAEIRKAVKQGLITQQEIDNRCRKMLAVKQWVGLNRYRPVQIARIAEELNTPQAKLLSRKLTEASLTVLNNERNLMPLQALDTLRIAAVSFGTDKATPFQQTLSLYTDVKYFTVSKDATTAQLDELRTQLAKYNLVIGAVHDDGIRPTNRLTLSAQVQEFVSVLAAKPNVIMAVFKNPYVLDKLKDIELADGLVVTYQDNVNAQELAAQLIFGGISANGRMPVSVGTKYMAGYGLDVQGGIRFKYTLPEDAGMRSDILFGRIDSLVAQALNAKAIPGCEVFVAKDKKVVMYKAYGYQDYSDTVKVKRTDLYDLASVTKVSTGLPALMKLYDEKKYTLDNTLADYLPKFKGSNKADLPLKDILTHQARFQPWIAFWKNTLRKNGSYRWHTIKGDSSKNYPIKLKQNMYLHHKYPDKIVKAIRKSPLLKEKKYVYSDFFFILAPRVVESMIKEDFYPYIQRNFYAPLGATTVTYNPFQKFPKSRIVPTEHDFAFRHEPIHGRVHDEGAVMMGGISGHAGLFANANDLAKLMQMYLNMGEYGGKRYISAETLKEFSRTQFPELNNRRALGFDKPNLEYAGENNNTAKGASADSFGHTGFTGTFVWMDPQTGLVYIFLSNRVNPTRDNTRLYRLNTRTKIQQVMYDALIKSPL</sequence>
<comment type="caution">
    <text evidence="8">The sequence shown here is derived from an EMBL/GenBank/DDBJ whole genome shotgun (WGS) entry which is preliminary data.</text>
</comment>
<evidence type="ECO:0000256" key="3">
    <source>
        <dbReference type="ARBA" id="ARBA00012663"/>
    </source>
</evidence>
<dbReference type="GO" id="GO:0004563">
    <property type="term" value="F:beta-N-acetylhexosaminidase activity"/>
    <property type="evidence" value="ECO:0007669"/>
    <property type="project" value="UniProtKB-EC"/>
</dbReference>
<name>A0AAP2GHU6_9BACT</name>
<evidence type="ECO:0000256" key="1">
    <source>
        <dbReference type="ARBA" id="ARBA00001231"/>
    </source>
</evidence>
<dbReference type="SUPFAM" id="SSF56601">
    <property type="entry name" value="beta-lactamase/transpeptidase-like"/>
    <property type="match status" value="1"/>
</dbReference>
<keyword evidence="4 8" id="KW-0378">Hydrolase</keyword>
<dbReference type="SUPFAM" id="SSF51445">
    <property type="entry name" value="(Trans)glycosidases"/>
    <property type="match status" value="1"/>
</dbReference>
<dbReference type="PROSITE" id="PS00775">
    <property type="entry name" value="GLYCOSYL_HYDROL_F3"/>
    <property type="match status" value="1"/>
</dbReference>
<comment type="similarity">
    <text evidence="2">Belongs to the glycosyl hydrolase 3 family.</text>
</comment>
<gene>
    <name evidence="8" type="ORF">KK083_06040</name>
</gene>
<evidence type="ECO:0000256" key="4">
    <source>
        <dbReference type="ARBA" id="ARBA00022801"/>
    </source>
</evidence>
<comment type="catalytic activity">
    <reaction evidence="1">
        <text>Hydrolysis of terminal non-reducing N-acetyl-D-hexosamine residues in N-acetyl-beta-D-hexosaminides.</text>
        <dbReference type="EC" id="3.2.1.52"/>
    </reaction>
</comment>
<feature type="domain" description="Beta-lactamase-related" evidence="6">
    <location>
        <begin position="556"/>
        <end position="923"/>
    </location>
</feature>
<dbReference type="Gene3D" id="3.40.710.10">
    <property type="entry name" value="DD-peptidase/beta-lactamase superfamily"/>
    <property type="match status" value="1"/>
</dbReference>
<proteinExistence type="inferred from homology"/>
<evidence type="ECO:0000256" key="5">
    <source>
        <dbReference type="ARBA" id="ARBA00023295"/>
    </source>
</evidence>
<dbReference type="Gene3D" id="3.40.50.1700">
    <property type="entry name" value="Glycoside hydrolase family 3 C-terminal domain"/>
    <property type="match status" value="1"/>
</dbReference>
<dbReference type="GO" id="GO:0009254">
    <property type="term" value="P:peptidoglycan turnover"/>
    <property type="evidence" value="ECO:0007669"/>
    <property type="project" value="TreeGrafter"/>
</dbReference>
<keyword evidence="5" id="KW-0326">Glycosidase</keyword>
<reference evidence="8 9" key="1">
    <citation type="submission" date="2021-05" db="EMBL/GenBank/DDBJ databases">
        <title>A Polyphasic approach of four new species of the genus Ohtaekwangia: Ohtaekwangia histidinii sp. nov., Ohtaekwangia cretensis sp. nov., Ohtaekwangia indiensis sp. nov., Ohtaekwangia reichenbachii sp. nov. from diverse environment.</title>
        <authorList>
            <person name="Octaviana S."/>
        </authorList>
    </citation>
    <scope>NUCLEOTIDE SEQUENCE [LARGE SCALE GENOMIC DNA]</scope>
    <source>
        <strain evidence="8 9">PWU4</strain>
    </source>
</reference>
<dbReference type="PANTHER" id="PTHR30480:SF13">
    <property type="entry name" value="BETA-HEXOSAMINIDASE"/>
    <property type="match status" value="1"/>
</dbReference>
<dbReference type="InterPro" id="IPR001466">
    <property type="entry name" value="Beta-lactam-related"/>
</dbReference>
<accession>A0AAP2GHU6</accession>
<dbReference type="AlphaFoldDB" id="A0AAP2GHU6"/>
<dbReference type="SUPFAM" id="SSF52279">
    <property type="entry name" value="Beta-D-glucan exohydrolase, C-terminal domain"/>
    <property type="match status" value="1"/>
</dbReference>
<dbReference type="Proteomes" id="UP001319200">
    <property type="component" value="Unassembled WGS sequence"/>
</dbReference>
<dbReference type="Gene3D" id="3.20.20.300">
    <property type="entry name" value="Glycoside hydrolase, family 3, N-terminal domain"/>
    <property type="match status" value="1"/>
</dbReference>
<dbReference type="EMBL" id="JAHESF010000004">
    <property type="protein sequence ID" value="MBT1696426.1"/>
    <property type="molecule type" value="Genomic_DNA"/>
</dbReference>
<evidence type="ECO:0000313" key="9">
    <source>
        <dbReference type="Proteomes" id="UP001319200"/>
    </source>
</evidence>
<dbReference type="PRINTS" id="PR00133">
    <property type="entry name" value="GLHYDRLASE3"/>
</dbReference>
<dbReference type="EC" id="3.2.1.52" evidence="3"/>
<organism evidence="8 9">
    <name type="scientific">Chryseosolibacter histidini</name>
    <dbReference type="NCBI Taxonomy" id="2782349"/>
    <lineage>
        <taxon>Bacteria</taxon>
        <taxon>Pseudomonadati</taxon>
        <taxon>Bacteroidota</taxon>
        <taxon>Cytophagia</taxon>
        <taxon>Cytophagales</taxon>
        <taxon>Chryseotaleaceae</taxon>
        <taxon>Chryseosolibacter</taxon>
    </lineage>
</organism>
<dbReference type="InterPro" id="IPR050226">
    <property type="entry name" value="NagZ_Beta-hexosaminidase"/>
</dbReference>
<keyword evidence="9" id="KW-1185">Reference proteome</keyword>
<dbReference type="InterPro" id="IPR019800">
    <property type="entry name" value="Glyco_hydro_3_AS"/>
</dbReference>
<dbReference type="InterPro" id="IPR036962">
    <property type="entry name" value="Glyco_hydro_3_N_sf"/>
</dbReference>
<dbReference type="InterPro" id="IPR017853">
    <property type="entry name" value="GH"/>
</dbReference>
<dbReference type="InterPro" id="IPR036881">
    <property type="entry name" value="Glyco_hydro_3_C_sf"/>
</dbReference>